<keyword evidence="2" id="KW-1185">Reference proteome</keyword>
<proteinExistence type="predicted"/>
<name>A0ABT4W8U1_9FLAO</name>
<accession>A0ABT4W8U1</accession>
<evidence type="ECO:0000313" key="1">
    <source>
        <dbReference type="EMBL" id="MDA6068971.1"/>
    </source>
</evidence>
<sequence>MACPEFITKGRKVCSTTVGGVKNISFMEYKEGLLSVTGIINSTLLTGADIFKYEVAKNESVILEDTYTKDIKATGTGFSAGTLNADLQVLDKATADELKLLVQSNLFIFIELHNGDTLLAGGESGADLISIVTKSGGKKGDFSGFSVSFSWEERLSPIWLDSAAITAYKAAISDEFITV</sequence>
<protein>
    <submittedName>
        <fullName evidence="1">Uncharacterized protein</fullName>
    </submittedName>
</protein>
<evidence type="ECO:0000313" key="2">
    <source>
        <dbReference type="Proteomes" id="UP001212170"/>
    </source>
</evidence>
<gene>
    <name evidence="1" type="ORF">NJT12_04980</name>
</gene>
<organism evidence="1 2">
    <name type="scientific">Flavobacterium azizsancarii</name>
    <dbReference type="NCBI Taxonomy" id="2961580"/>
    <lineage>
        <taxon>Bacteria</taxon>
        <taxon>Pseudomonadati</taxon>
        <taxon>Bacteroidota</taxon>
        <taxon>Flavobacteriia</taxon>
        <taxon>Flavobacteriales</taxon>
        <taxon>Flavobacteriaceae</taxon>
        <taxon>Flavobacterium</taxon>
    </lineage>
</organism>
<dbReference type="Proteomes" id="UP001212170">
    <property type="component" value="Unassembled WGS sequence"/>
</dbReference>
<comment type="caution">
    <text evidence="1">The sequence shown here is derived from an EMBL/GenBank/DDBJ whole genome shotgun (WGS) entry which is preliminary data.</text>
</comment>
<dbReference type="RefSeq" id="WP_271334805.1">
    <property type="nucleotide sequence ID" value="NZ_JAMZNK010000005.1"/>
</dbReference>
<reference evidence="1 2" key="1">
    <citation type="journal article" date="2023" name="Chemosphere">
        <title>Whole genome analysis of Flavobacterium aziz-sancarii sp. nov., isolated from Ardley Island (Antarctica), revealed a rich resistome and bioremediation potential.</title>
        <authorList>
            <person name="Otur C."/>
            <person name="Okay S."/>
            <person name="Kurt-Kizildogan A."/>
        </authorList>
    </citation>
    <scope>NUCLEOTIDE SEQUENCE [LARGE SCALE GENOMIC DNA]</scope>
    <source>
        <strain evidence="1 2">AC</strain>
    </source>
</reference>
<dbReference type="EMBL" id="JAMZNK010000005">
    <property type="protein sequence ID" value="MDA6068971.1"/>
    <property type="molecule type" value="Genomic_DNA"/>
</dbReference>